<feature type="transmembrane region" description="Helical" evidence="4">
    <location>
        <begin position="111"/>
        <end position="130"/>
    </location>
</feature>
<keyword evidence="7" id="KW-1185">Reference proteome</keyword>
<feature type="transmembrane region" description="Helical" evidence="4">
    <location>
        <begin position="6"/>
        <end position="29"/>
    </location>
</feature>
<evidence type="ECO:0000313" key="7">
    <source>
        <dbReference type="Proteomes" id="UP000722336"/>
    </source>
</evidence>
<dbReference type="Pfam" id="PF12833">
    <property type="entry name" value="HTH_18"/>
    <property type="match status" value="1"/>
</dbReference>
<dbReference type="SMART" id="SM00342">
    <property type="entry name" value="HTH_ARAC"/>
    <property type="match status" value="1"/>
</dbReference>
<feature type="transmembrane region" description="Helical" evidence="4">
    <location>
        <begin position="222"/>
        <end position="243"/>
    </location>
</feature>
<evidence type="ECO:0000256" key="2">
    <source>
        <dbReference type="ARBA" id="ARBA00023125"/>
    </source>
</evidence>
<dbReference type="PROSITE" id="PS00041">
    <property type="entry name" value="HTH_ARAC_FAMILY_1"/>
    <property type="match status" value="1"/>
</dbReference>
<keyword evidence="2" id="KW-0238">DNA-binding</keyword>
<dbReference type="InterPro" id="IPR018062">
    <property type="entry name" value="HTH_AraC-typ_CS"/>
</dbReference>
<evidence type="ECO:0000313" key="6">
    <source>
        <dbReference type="EMBL" id="MBV7256141.1"/>
    </source>
</evidence>
<feature type="transmembrane region" description="Helical" evidence="4">
    <location>
        <begin position="67"/>
        <end position="90"/>
    </location>
</feature>
<reference evidence="6 7" key="1">
    <citation type="submission" date="2021-04" db="EMBL/GenBank/DDBJ databases">
        <authorList>
            <person name="Pira H."/>
            <person name="Risdian C."/>
            <person name="Wink J."/>
        </authorList>
    </citation>
    <scope>NUCLEOTIDE SEQUENCE [LARGE SCALE GENOMIC DNA]</scope>
    <source>
        <strain evidence="6 7">WHA3</strain>
    </source>
</reference>
<feature type="transmembrane region" description="Helical" evidence="4">
    <location>
        <begin position="41"/>
        <end position="61"/>
    </location>
</feature>
<organism evidence="6 7">
    <name type="scientific">Pacificimonas pallii</name>
    <dbReference type="NCBI Taxonomy" id="2827236"/>
    <lineage>
        <taxon>Bacteria</taxon>
        <taxon>Pseudomonadati</taxon>
        <taxon>Pseudomonadota</taxon>
        <taxon>Alphaproteobacteria</taxon>
        <taxon>Sphingomonadales</taxon>
        <taxon>Sphingosinicellaceae</taxon>
        <taxon>Pacificimonas</taxon>
    </lineage>
</organism>
<dbReference type="RefSeq" id="WP_218444588.1">
    <property type="nucleotide sequence ID" value="NZ_JAGSPA010000001.1"/>
</dbReference>
<protein>
    <submittedName>
        <fullName evidence="6">Helix-turn-helix transcriptional regulator</fullName>
    </submittedName>
</protein>
<keyword evidence="4" id="KW-1133">Transmembrane helix</keyword>
<feature type="transmembrane region" description="Helical" evidence="4">
    <location>
        <begin position="142"/>
        <end position="168"/>
    </location>
</feature>
<keyword evidence="4" id="KW-0472">Membrane</keyword>
<dbReference type="EMBL" id="JAGSPA010000001">
    <property type="protein sequence ID" value="MBV7256141.1"/>
    <property type="molecule type" value="Genomic_DNA"/>
</dbReference>
<evidence type="ECO:0000259" key="5">
    <source>
        <dbReference type="PROSITE" id="PS01124"/>
    </source>
</evidence>
<evidence type="ECO:0000256" key="1">
    <source>
        <dbReference type="ARBA" id="ARBA00023015"/>
    </source>
</evidence>
<name>A0ABS6SDZ8_9SPHN</name>
<keyword evidence="4" id="KW-0812">Transmembrane</keyword>
<proteinExistence type="predicted"/>
<dbReference type="InterPro" id="IPR018060">
    <property type="entry name" value="HTH_AraC"/>
</dbReference>
<dbReference type="PANTHER" id="PTHR43280">
    <property type="entry name" value="ARAC-FAMILY TRANSCRIPTIONAL REGULATOR"/>
    <property type="match status" value="1"/>
</dbReference>
<keyword evidence="3" id="KW-0804">Transcription</keyword>
<dbReference type="PROSITE" id="PS01124">
    <property type="entry name" value="HTH_ARAC_FAMILY_2"/>
    <property type="match status" value="1"/>
</dbReference>
<gene>
    <name evidence="6" type="ORF">KCG44_05015</name>
</gene>
<feature type="transmembrane region" description="Helical" evidence="4">
    <location>
        <begin position="196"/>
        <end position="216"/>
    </location>
</feature>
<accession>A0ABS6SDZ8</accession>
<evidence type="ECO:0000256" key="4">
    <source>
        <dbReference type="SAM" id="Phobius"/>
    </source>
</evidence>
<dbReference type="Proteomes" id="UP000722336">
    <property type="component" value="Unassembled WGS sequence"/>
</dbReference>
<evidence type="ECO:0000256" key="3">
    <source>
        <dbReference type="ARBA" id="ARBA00023163"/>
    </source>
</evidence>
<dbReference type="PANTHER" id="PTHR43280:SF29">
    <property type="entry name" value="ARAC-FAMILY TRANSCRIPTIONAL REGULATOR"/>
    <property type="match status" value="1"/>
</dbReference>
<keyword evidence="1" id="KW-0805">Transcription regulation</keyword>
<comment type="caution">
    <text evidence="6">The sequence shown here is derived from an EMBL/GenBank/DDBJ whole genome shotgun (WGS) entry which is preliminary data.</text>
</comment>
<sequence>MSNESQLDLIVNSLAIGVGLIGLIGIWLHKRDDANATHRGPLTWLIFLLSAGCVFLVAQAADVVPETSAVLVASLMTIVPIPALTWLYVVRLTSQTADSPRIKRKHWIMTIAYGVLILPLLAAPELALGAEPAEEVMIRVRVLVALLCFALFLLLWFAHLARVGFLTVRQVRSYRKRLQDAVSDTEGLELRWIDGLMIFIAGSILLFLIDLGSAFILPEPLLGPIAEDFFSLGVVTGLVVFGLKQSTPRPVFESSVDLASDDAETESGQASYDRSSFSEQDCRMLAFQLDALMSSEKRWLDPFLDLKTLSRMVGSKPYYVTQALNTVCERNFYRYVNSWRVEEAARLLLETNDNVLAISELSGFNSKSTFNSTFRKEKGLTPSAYRKEKGALVAA</sequence>
<feature type="domain" description="HTH araC/xylS-type" evidence="5">
    <location>
        <begin position="282"/>
        <end position="388"/>
    </location>
</feature>